<evidence type="ECO:0000313" key="1">
    <source>
        <dbReference type="EMBL" id="MPC16601.1"/>
    </source>
</evidence>
<organism evidence="1 2">
    <name type="scientific">Portunus trituberculatus</name>
    <name type="common">Swimming crab</name>
    <name type="synonym">Neptunus trituberculatus</name>
    <dbReference type="NCBI Taxonomy" id="210409"/>
    <lineage>
        <taxon>Eukaryota</taxon>
        <taxon>Metazoa</taxon>
        <taxon>Ecdysozoa</taxon>
        <taxon>Arthropoda</taxon>
        <taxon>Crustacea</taxon>
        <taxon>Multicrustacea</taxon>
        <taxon>Malacostraca</taxon>
        <taxon>Eumalacostraca</taxon>
        <taxon>Eucarida</taxon>
        <taxon>Decapoda</taxon>
        <taxon>Pleocyemata</taxon>
        <taxon>Brachyura</taxon>
        <taxon>Eubrachyura</taxon>
        <taxon>Portunoidea</taxon>
        <taxon>Portunidae</taxon>
        <taxon>Portuninae</taxon>
        <taxon>Portunus</taxon>
    </lineage>
</organism>
<gene>
    <name evidence="1" type="ORF">E2C01_009430</name>
</gene>
<comment type="caution">
    <text evidence="1">The sequence shown here is derived from an EMBL/GenBank/DDBJ whole genome shotgun (WGS) entry which is preliminary data.</text>
</comment>
<dbReference type="EMBL" id="VSRR010000519">
    <property type="protein sequence ID" value="MPC16601.1"/>
    <property type="molecule type" value="Genomic_DNA"/>
</dbReference>
<name>A0A5B7D4Z1_PORTR</name>
<dbReference type="AlphaFoldDB" id="A0A5B7D4Z1"/>
<accession>A0A5B7D4Z1</accession>
<evidence type="ECO:0000313" key="2">
    <source>
        <dbReference type="Proteomes" id="UP000324222"/>
    </source>
</evidence>
<keyword evidence="2" id="KW-1185">Reference proteome</keyword>
<proteinExistence type="predicted"/>
<dbReference type="Proteomes" id="UP000324222">
    <property type="component" value="Unassembled WGS sequence"/>
</dbReference>
<protein>
    <submittedName>
        <fullName evidence="1">Uncharacterized protein</fullName>
    </submittedName>
</protein>
<sequence length="225" mass="24497">MWSESSECDSTTDIGQLVQLWGSKRGRASKCVNPIVKQRSGVTLGVDAASHSDLVILLYMNHVTSDVSCNFKLFANDLKLCIQINHSTVNEALRGFKYTQLNQLPLEHTSWGACHGVLTSLKHTCHSCHLPCDKHPSRGEFCHVHSYTASCGAASAPACLSASCLCLSARRCLAPTVFRVLGHQVFVRHLPLPGPSADCLFPPAVWPPHYLCYGGTTGQNKTLHS</sequence>
<reference evidence="1 2" key="1">
    <citation type="submission" date="2019-05" db="EMBL/GenBank/DDBJ databases">
        <title>Another draft genome of Portunus trituberculatus and its Hox gene families provides insights of decapod evolution.</title>
        <authorList>
            <person name="Jeong J.-H."/>
            <person name="Song I."/>
            <person name="Kim S."/>
            <person name="Choi T."/>
            <person name="Kim D."/>
            <person name="Ryu S."/>
            <person name="Kim W."/>
        </authorList>
    </citation>
    <scope>NUCLEOTIDE SEQUENCE [LARGE SCALE GENOMIC DNA]</scope>
    <source>
        <tissue evidence="1">Muscle</tissue>
    </source>
</reference>